<dbReference type="Pfam" id="PF05235">
    <property type="entry name" value="CHAD"/>
    <property type="match status" value="1"/>
</dbReference>
<accession>A0A2N4U5P2</accession>
<reference evidence="3 4" key="1">
    <citation type="submission" date="2017-10" db="EMBL/GenBank/DDBJ databases">
        <title>Two draft genome sequences of Pusillimonas sp. strains isolated from a nitrate- and radionuclide-contaminated groundwater in Russia.</title>
        <authorList>
            <person name="Grouzdev D.S."/>
            <person name="Tourova T.P."/>
            <person name="Goeva M.A."/>
            <person name="Babich T.L."/>
            <person name="Sokolova D.S."/>
            <person name="Abdullin R."/>
            <person name="Poltaraus A.B."/>
            <person name="Toshchakov S.V."/>
            <person name="Nazina T.N."/>
        </authorList>
    </citation>
    <scope>NUCLEOTIDE SEQUENCE [LARGE SCALE GENOMIC DNA]</scope>
    <source>
        <strain evidence="3 4">JR1/69-3-13</strain>
    </source>
</reference>
<dbReference type="SMART" id="SM00880">
    <property type="entry name" value="CHAD"/>
    <property type="match status" value="1"/>
</dbReference>
<dbReference type="AlphaFoldDB" id="A0A2N4U5P2"/>
<dbReference type="InterPro" id="IPR039013">
    <property type="entry name" value="YgiF"/>
</dbReference>
<dbReference type="CDD" id="cd07756">
    <property type="entry name" value="CYTH-like_Pase_CHAD"/>
    <property type="match status" value="1"/>
</dbReference>
<dbReference type="GO" id="GO:0046872">
    <property type="term" value="F:metal ion binding"/>
    <property type="evidence" value="ECO:0007669"/>
    <property type="project" value="TreeGrafter"/>
</dbReference>
<proteinExistence type="predicted"/>
<dbReference type="PANTHER" id="PTHR39569">
    <property type="entry name" value="INORGANIC TRIPHOSPHATASE"/>
    <property type="match status" value="1"/>
</dbReference>
<dbReference type="GO" id="GO:0050355">
    <property type="term" value="F:inorganic triphosphate phosphatase activity"/>
    <property type="evidence" value="ECO:0007669"/>
    <property type="project" value="InterPro"/>
</dbReference>
<dbReference type="InterPro" id="IPR007899">
    <property type="entry name" value="CHAD_dom"/>
</dbReference>
<feature type="domain" description="CYTH" evidence="1">
    <location>
        <begin position="1"/>
        <end position="193"/>
    </location>
</feature>
<dbReference type="InterPro" id="IPR023577">
    <property type="entry name" value="CYTH_domain"/>
</dbReference>
<dbReference type="Gene3D" id="1.40.20.10">
    <property type="entry name" value="CHAD domain"/>
    <property type="match status" value="1"/>
</dbReference>
<dbReference type="Gene3D" id="2.40.320.10">
    <property type="entry name" value="Hypothetical Protein Pfu-838710-001"/>
    <property type="match status" value="1"/>
</dbReference>
<keyword evidence="4" id="KW-1185">Reference proteome</keyword>
<evidence type="ECO:0000259" key="1">
    <source>
        <dbReference type="PROSITE" id="PS51707"/>
    </source>
</evidence>
<evidence type="ECO:0000313" key="3">
    <source>
        <dbReference type="EMBL" id="PLC50345.1"/>
    </source>
</evidence>
<name>A0A2N4U5P2_9BURK</name>
<evidence type="ECO:0000313" key="4">
    <source>
        <dbReference type="Proteomes" id="UP000234190"/>
    </source>
</evidence>
<feature type="domain" description="CHAD" evidence="2">
    <location>
        <begin position="231"/>
        <end position="510"/>
    </location>
</feature>
<dbReference type="PROSITE" id="PS51707">
    <property type="entry name" value="CYTH"/>
    <property type="match status" value="1"/>
</dbReference>
<dbReference type="PANTHER" id="PTHR39569:SF1">
    <property type="entry name" value="INORGANIC TRIPHOSPHATASE"/>
    <property type="match status" value="1"/>
</dbReference>
<protein>
    <submittedName>
        <fullName evidence="3">Inorganic triphosphatase</fullName>
    </submittedName>
</protein>
<sequence>MLERELKFYVPARKRASLEKRLRKDGATDLPLHACYFDTQDHELAKRKIALRVRQEGELWVQTIKTPGPDELSRIEINHPRPGPTLDLGIYEGTSVEGLLSGLEHPLTLRYETQVQRLVLKMECGNSEVELAYDQGVIKSGGLELPLCELELELVTGDTAGLFELAGQWLKKYGLILDLRSKAERGDALARLAPKHSNSKDINDKDATPQALPWPQLLKPRRAGPILLTPDLTMQQAYQRCATDCINQIIRNTTFLAAAEGAQAMASTRVDYVHQIRVGIRRIRSCWKFFGKWIDLNESQAEAELRNYFSQLGKIRDRDVIDLVITPRLVAAGMPELELPPNSDSDDGSIPALAASPRVQAILLTLLQHLTDTEIAARNPEKDVKPGKAMIKRLNKRIDALCEQGEHFVQLSIEDQHRLRKRLKGLRYSMEFAGSLLAEKRLARLREALITAQHTLGDLNDLYIADDFYRPLIAAQPQAYFAIGWLHAMQEQKKAEAQGNFTRLHKAGRFKKA</sequence>
<dbReference type="EMBL" id="PDNW01000005">
    <property type="protein sequence ID" value="PLC50345.1"/>
    <property type="molecule type" value="Genomic_DNA"/>
</dbReference>
<evidence type="ECO:0000259" key="2">
    <source>
        <dbReference type="PROSITE" id="PS51708"/>
    </source>
</evidence>
<comment type="caution">
    <text evidence="3">The sequence shown here is derived from an EMBL/GenBank/DDBJ whole genome shotgun (WGS) entry which is preliminary data.</text>
</comment>
<dbReference type="InterPro" id="IPR033469">
    <property type="entry name" value="CYTH-like_dom_sf"/>
</dbReference>
<dbReference type="InterPro" id="IPR038186">
    <property type="entry name" value="CHAD_dom_sf"/>
</dbReference>
<dbReference type="PROSITE" id="PS51708">
    <property type="entry name" value="CHAD"/>
    <property type="match status" value="1"/>
</dbReference>
<dbReference type="RefSeq" id="WP_102073448.1">
    <property type="nucleotide sequence ID" value="NZ_PDNW01000005.1"/>
</dbReference>
<dbReference type="OrthoDB" id="3034217at2"/>
<dbReference type="Proteomes" id="UP000234190">
    <property type="component" value="Unassembled WGS sequence"/>
</dbReference>
<dbReference type="Pfam" id="PF01928">
    <property type="entry name" value="CYTH"/>
    <property type="match status" value="1"/>
</dbReference>
<dbReference type="SUPFAM" id="SSF55154">
    <property type="entry name" value="CYTH-like phosphatases"/>
    <property type="match status" value="1"/>
</dbReference>
<dbReference type="SMART" id="SM01118">
    <property type="entry name" value="CYTH"/>
    <property type="match status" value="1"/>
</dbReference>
<organism evidence="3 4">
    <name type="scientific">Pollutimonas subterranea</name>
    <dbReference type="NCBI Taxonomy" id="2045210"/>
    <lineage>
        <taxon>Bacteria</taxon>
        <taxon>Pseudomonadati</taxon>
        <taxon>Pseudomonadota</taxon>
        <taxon>Betaproteobacteria</taxon>
        <taxon>Burkholderiales</taxon>
        <taxon>Alcaligenaceae</taxon>
        <taxon>Pollutimonas</taxon>
    </lineage>
</organism>
<gene>
    <name evidence="3" type="ORF">CR159_07745</name>
</gene>